<feature type="domain" description="FAD-binding" evidence="8">
    <location>
        <begin position="5"/>
        <end position="166"/>
    </location>
</feature>
<keyword evidence="4" id="KW-0285">Flavoprotein</keyword>
<keyword evidence="5" id="KW-0274">FAD</keyword>
<dbReference type="GO" id="GO:0004497">
    <property type="term" value="F:monooxygenase activity"/>
    <property type="evidence" value="ECO:0007669"/>
    <property type="project" value="UniProtKB-KW"/>
</dbReference>
<gene>
    <name evidence="9" type="ORF">FB567DRAFT_452739</name>
</gene>
<dbReference type="InterPro" id="IPR002938">
    <property type="entry name" value="FAD-bd"/>
</dbReference>
<comment type="cofactor">
    <cofactor evidence="1">
        <name>FAD</name>
        <dbReference type="ChEBI" id="CHEBI:57692"/>
    </cofactor>
</comment>
<accession>A0A8K0QY50</accession>
<dbReference type="Pfam" id="PF01494">
    <property type="entry name" value="FAD_binding_3"/>
    <property type="match status" value="2"/>
</dbReference>
<dbReference type="Gene3D" id="3.50.50.60">
    <property type="entry name" value="FAD/NAD(P)-binding domain"/>
    <property type="match status" value="1"/>
</dbReference>
<evidence type="ECO:0000313" key="9">
    <source>
        <dbReference type="EMBL" id="KAH7075264.1"/>
    </source>
</evidence>
<dbReference type="PANTHER" id="PTHR47178">
    <property type="entry name" value="MONOOXYGENASE, FAD-BINDING"/>
    <property type="match status" value="1"/>
</dbReference>
<comment type="caution">
    <text evidence="9">The sequence shown here is derived from an EMBL/GenBank/DDBJ whole genome shotgun (WGS) entry which is preliminary data.</text>
</comment>
<dbReference type="InterPro" id="IPR036188">
    <property type="entry name" value="FAD/NAD-bd_sf"/>
</dbReference>
<evidence type="ECO:0000256" key="2">
    <source>
        <dbReference type="ARBA" id="ARBA00005179"/>
    </source>
</evidence>
<evidence type="ECO:0000256" key="4">
    <source>
        <dbReference type="ARBA" id="ARBA00022630"/>
    </source>
</evidence>
<name>A0A8K0QY50_9PLEO</name>
<keyword evidence="10" id="KW-1185">Reference proteome</keyword>
<protein>
    <recommendedName>
        <fullName evidence="8">FAD-binding domain-containing protein</fullName>
    </recommendedName>
</protein>
<comment type="similarity">
    <text evidence="3">Belongs to the paxM FAD-dependent monooxygenase family.</text>
</comment>
<reference evidence="9" key="1">
    <citation type="journal article" date="2021" name="Nat. Commun.">
        <title>Genetic determinants of endophytism in the Arabidopsis root mycobiome.</title>
        <authorList>
            <person name="Mesny F."/>
            <person name="Miyauchi S."/>
            <person name="Thiergart T."/>
            <person name="Pickel B."/>
            <person name="Atanasova L."/>
            <person name="Karlsson M."/>
            <person name="Huettel B."/>
            <person name="Barry K.W."/>
            <person name="Haridas S."/>
            <person name="Chen C."/>
            <person name="Bauer D."/>
            <person name="Andreopoulos W."/>
            <person name="Pangilinan J."/>
            <person name="LaButti K."/>
            <person name="Riley R."/>
            <person name="Lipzen A."/>
            <person name="Clum A."/>
            <person name="Drula E."/>
            <person name="Henrissat B."/>
            <person name="Kohler A."/>
            <person name="Grigoriev I.V."/>
            <person name="Martin F.M."/>
            <person name="Hacquard S."/>
        </authorList>
    </citation>
    <scope>NUCLEOTIDE SEQUENCE</scope>
    <source>
        <strain evidence="9">MPI-SDFR-AT-0120</strain>
    </source>
</reference>
<dbReference type="GO" id="GO:0071949">
    <property type="term" value="F:FAD binding"/>
    <property type="evidence" value="ECO:0007669"/>
    <property type="project" value="InterPro"/>
</dbReference>
<evidence type="ECO:0000256" key="7">
    <source>
        <dbReference type="ARBA" id="ARBA00023033"/>
    </source>
</evidence>
<feature type="domain" description="FAD-binding" evidence="8">
    <location>
        <begin position="305"/>
        <end position="348"/>
    </location>
</feature>
<comment type="pathway">
    <text evidence="2">Secondary metabolite biosynthesis.</text>
</comment>
<dbReference type="EMBL" id="JAGMVJ010000020">
    <property type="protein sequence ID" value="KAH7075264.1"/>
    <property type="molecule type" value="Genomic_DNA"/>
</dbReference>
<evidence type="ECO:0000313" key="10">
    <source>
        <dbReference type="Proteomes" id="UP000813461"/>
    </source>
</evidence>
<sequence>MAKQTVSIIGAGLSGLTLSRCLQQRGIPTIVYERTSTAARHNYGITLYASAYIPLLKTLNVSEKAFKSRVAVDEANGGAGSVRPISMGSVLGKLDEGEACFQANRGNLEDWLREGLDIRWDYTLQNIEPSSVPDGQPIARFSNGQEVQTSVVVGADGPHSALRNSLLPEIQLAVLPFVVFNGKRRIDRDLFEVALVPYLGESNVITFRKDDIRIKLSIDNYTTERISISWTYSRPSRGASDPLYKPERTLSGATKIPEKLFDELGSLLRPDLPQPFGTVLDEKEVRKDRLLHWLMRVILVPKDALRDIASGGIVLIGDAVHAEPIVGGNGANAAILDAVSLAEHIAKTQGSGLSSWYDSRYGEWEHDNMGAKANIETLHKSTNAKI</sequence>
<evidence type="ECO:0000256" key="5">
    <source>
        <dbReference type="ARBA" id="ARBA00022827"/>
    </source>
</evidence>
<dbReference type="PRINTS" id="PR00420">
    <property type="entry name" value="RNGMNOXGNASE"/>
</dbReference>
<dbReference type="PANTHER" id="PTHR47178:SF4">
    <property type="entry name" value="FAD-DEPENDENT MONOOXYGENASE APTC"/>
    <property type="match status" value="1"/>
</dbReference>
<dbReference type="AlphaFoldDB" id="A0A8K0QY50"/>
<evidence type="ECO:0000256" key="1">
    <source>
        <dbReference type="ARBA" id="ARBA00001974"/>
    </source>
</evidence>
<evidence type="ECO:0000256" key="3">
    <source>
        <dbReference type="ARBA" id="ARBA00007992"/>
    </source>
</evidence>
<keyword evidence="7" id="KW-0503">Monooxygenase</keyword>
<dbReference type="Proteomes" id="UP000813461">
    <property type="component" value="Unassembled WGS sequence"/>
</dbReference>
<proteinExistence type="inferred from homology"/>
<organism evidence="9 10">
    <name type="scientific">Paraphoma chrysanthemicola</name>
    <dbReference type="NCBI Taxonomy" id="798071"/>
    <lineage>
        <taxon>Eukaryota</taxon>
        <taxon>Fungi</taxon>
        <taxon>Dikarya</taxon>
        <taxon>Ascomycota</taxon>
        <taxon>Pezizomycotina</taxon>
        <taxon>Dothideomycetes</taxon>
        <taxon>Pleosporomycetidae</taxon>
        <taxon>Pleosporales</taxon>
        <taxon>Pleosporineae</taxon>
        <taxon>Phaeosphaeriaceae</taxon>
        <taxon>Paraphoma</taxon>
    </lineage>
</organism>
<evidence type="ECO:0000256" key="6">
    <source>
        <dbReference type="ARBA" id="ARBA00023002"/>
    </source>
</evidence>
<keyword evidence="6" id="KW-0560">Oxidoreductase</keyword>
<evidence type="ECO:0000259" key="8">
    <source>
        <dbReference type="Pfam" id="PF01494"/>
    </source>
</evidence>
<dbReference type="SUPFAM" id="SSF51905">
    <property type="entry name" value="FAD/NAD(P)-binding domain"/>
    <property type="match status" value="1"/>
</dbReference>
<dbReference type="OrthoDB" id="47494at2759"/>